<organism evidence="8 9">
    <name type="scientific">Thiorhodovibrio winogradskyi</name>
    <dbReference type="NCBI Taxonomy" id="77007"/>
    <lineage>
        <taxon>Bacteria</taxon>
        <taxon>Pseudomonadati</taxon>
        <taxon>Pseudomonadota</taxon>
        <taxon>Gammaproteobacteria</taxon>
        <taxon>Chromatiales</taxon>
        <taxon>Chromatiaceae</taxon>
        <taxon>Thiorhodovibrio</taxon>
    </lineage>
</organism>
<dbReference type="Gene3D" id="3.90.20.20">
    <property type="match status" value="1"/>
</dbReference>
<dbReference type="InterPro" id="IPR013805">
    <property type="entry name" value="GrpE_CC"/>
</dbReference>
<dbReference type="InterPro" id="IPR009012">
    <property type="entry name" value="GrpE_head"/>
</dbReference>
<dbReference type="CDD" id="cd00446">
    <property type="entry name" value="GrpE"/>
    <property type="match status" value="1"/>
</dbReference>
<dbReference type="NCBIfam" id="NF010748">
    <property type="entry name" value="PRK14150.1"/>
    <property type="match status" value="1"/>
</dbReference>
<evidence type="ECO:0000313" key="8">
    <source>
        <dbReference type="EMBL" id="WPL17140.1"/>
    </source>
</evidence>
<comment type="subunit">
    <text evidence="3">Homodimer.</text>
</comment>
<keyword evidence="9" id="KW-1185">Reference proteome</keyword>
<keyword evidence="3" id="KW-0963">Cytoplasm</keyword>
<evidence type="ECO:0000256" key="6">
    <source>
        <dbReference type="SAM" id="Coils"/>
    </source>
</evidence>
<dbReference type="HAMAP" id="MF_01151">
    <property type="entry name" value="GrpE"/>
    <property type="match status" value="1"/>
</dbReference>
<comment type="function">
    <text evidence="3 4">Participates actively in the response to hyperosmotic and heat shock by preventing the aggregation of stress-denatured proteins, in association with DnaK and GrpE. It is the nucleotide exchange factor for DnaK and may function as a thermosensor. Unfolded proteins bind initially to DnaJ; upon interaction with the DnaJ-bound protein, DnaK hydrolyzes its bound ATP, resulting in the formation of a stable complex. GrpE releases ADP from DnaK; ATP binding to DnaK triggers the release of the substrate protein, thus completing the reaction cycle. Several rounds of ATP-dependent interactions between DnaJ, DnaK and GrpE are required for fully efficient folding.</text>
</comment>
<dbReference type="PANTHER" id="PTHR21237">
    <property type="entry name" value="GRPE PROTEIN"/>
    <property type="match status" value="1"/>
</dbReference>
<feature type="compositionally biased region" description="Polar residues" evidence="7">
    <location>
        <begin position="18"/>
        <end position="36"/>
    </location>
</feature>
<feature type="compositionally biased region" description="Low complexity" evidence="7">
    <location>
        <begin position="1"/>
        <end position="17"/>
    </location>
</feature>
<proteinExistence type="inferred from homology"/>
<evidence type="ECO:0000256" key="4">
    <source>
        <dbReference type="RuleBase" id="RU000639"/>
    </source>
</evidence>
<dbReference type="Gene3D" id="2.30.22.10">
    <property type="entry name" value="Head domain of nucleotide exchange factor GrpE"/>
    <property type="match status" value="1"/>
</dbReference>
<evidence type="ECO:0000256" key="5">
    <source>
        <dbReference type="RuleBase" id="RU004478"/>
    </source>
</evidence>
<keyword evidence="3 4" id="KW-0346">Stress response</keyword>
<sequence length="222" mass="24232">MTIDQQGQEQPQGGAQERATQTGSQPGAQNGDQNSEGAGLNAEQAPESAEAGAEAAASPWPEDRGELIAMIEQERARNEAARDQLLRARAEVENISRRKAKELENAHKFALENFVRELLQVRDSLELGQAAASEPDADVVKLREGMELTVKLLADVMAKFGVERVDPMHQPFNPEFHQAMSMQPRADVAPNTVVAVIQRGYTLNGRLVRPALVMVSQAIEQS</sequence>
<evidence type="ECO:0000256" key="1">
    <source>
        <dbReference type="ARBA" id="ARBA00009054"/>
    </source>
</evidence>
<name>A0ABZ0SC01_9GAMM</name>
<comment type="subcellular location">
    <subcellularLocation>
        <location evidence="3">Cytoplasm</location>
    </subcellularLocation>
</comment>
<evidence type="ECO:0000256" key="7">
    <source>
        <dbReference type="SAM" id="MobiDB-lite"/>
    </source>
</evidence>
<evidence type="ECO:0000256" key="3">
    <source>
        <dbReference type="HAMAP-Rule" id="MF_01151"/>
    </source>
</evidence>
<dbReference type="RefSeq" id="WP_328987656.1">
    <property type="nucleotide sequence ID" value="NZ_CP121472.1"/>
</dbReference>
<dbReference type="SUPFAM" id="SSF51064">
    <property type="entry name" value="Head domain of nucleotide exchange factor GrpE"/>
    <property type="match status" value="1"/>
</dbReference>
<accession>A0ABZ0SC01</accession>
<protein>
    <recommendedName>
        <fullName evidence="3 4">Protein GrpE</fullName>
    </recommendedName>
    <alternativeName>
        <fullName evidence="3">HSP-70 cofactor</fullName>
    </alternativeName>
</protein>
<dbReference type="SUPFAM" id="SSF58014">
    <property type="entry name" value="Coiled-coil domain of nucleotide exchange factor GrpE"/>
    <property type="match status" value="1"/>
</dbReference>
<dbReference type="InterPro" id="IPR000740">
    <property type="entry name" value="GrpE"/>
</dbReference>
<dbReference type="PANTHER" id="PTHR21237:SF23">
    <property type="entry name" value="GRPE PROTEIN HOMOLOG, MITOCHONDRIAL"/>
    <property type="match status" value="1"/>
</dbReference>
<dbReference type="Pfam" id="PF01025">
    <property type="entry name" value="GrpE"/>
    <property type="match status" value="1"/>
</dbReference>
<keyword evidence="2 3" id="KW-0143">Chaperone</keyword>
<dbReference type="Proteomes" id="UP001432180">
    <property type="component" value="Chromosome"/>
</dbReference>
<reference evidence="8 9" key="1">
    <citation type="journal article" date="2023" name="Microorganisms">
        <title>Thiorhodovibrio frisius and Trv. litoralis spp. nov., Two Novel Members from a Clade of Fastidious Purple Sulfur Bacteria That Exhibit Unique Red-Shifted Light-Harvesting Capabilities.</title>
        <authorList>
            <person name="Methner A."/>
            <person name="Kuzyk S.B."/>
            <person name="Petersen J."/>
            <person name="Bauer S."/>
            <person name="Brinkmann H."/>
            <person name="Sichau K."/>
            <person name="Wanner G."/>
            <person name="Wolf J."/>
            <person name="Neumann-Schaal M."/>
            <person name="Henke P."/>
            <person name="Tank M."/>
            <person name="Sproer C."/>
            <person name="Bunk B."/>
            <person name="Overmann J."/>
        </authorList>
    </citation>
    <scope>NUCLEOTIDE SEQUENCE [LARGE SCALE GENOMIC DNA]</scope>
    <source>
        <strain evidence="8 9">DSM 6702</strain>
    </source>
</reference>
<feature type="region of interest" description="Disordered" evidence="7">
    <location>
        <begin position="1"/>
        <end position="63"/>
    </location>
</feature>
<dbReference type="EMBL" id="CP121472">
    <property type="protein sequence ID" value="WPL17140.1"/>
    <property type="molecule type" value="Genomic_DNA"/>
</dbReference>
<keyword evidence="6" id="KW-0175">Coiled coil</keyword>
<gene>
    <name evidence="8" type="primary">grpE_2</name>
    <name evidence="3" type="synonym">grpE</name>
    <name evidence="8" type="ORF">Thiowin_02132</name>
</gene>
<feature type="coiled-coil region" evidence="6">
    <location>
        <begin position="64"/>
        <end position="105"/>
    </location>
</feature>
<evidence type="ECO:0000256" key="2">
    <source>
        <dbReference type="ARBA" id="ARBA00023186"/>
    </source>
</evidence>
<evidence type="ECO:0000313" key="9">
    <source>
        <dbReference type="Proteomes" id="UP001432180"/>
    </source>
</evidence>
<comment type="similarity">
    <text evidence="1 3 5">Belongs to the GrpE family.</text>
</comment>
<dbReference type="PROSITE" id="PS01071">
    <property type="entry name" value="GRPE"/>
    <property type="match status" value="1"/>
</dbReference>
<dbReference type="PRINTS" id="PR00773">
    <property type="entry name" value="GRPEPROTEIN"/>
</dbReference>
<feature type="compositionally biased region" description="Low complexity" evidence="7">
    <location>
        <begin position="42"/>
        <end position="60"/>
    </location>
</feature>